<keyword evidence="1" id="KW-0732">Signal</keyword>
<evidence type="ECO:0000313" key="2">
    <source>
        <dbReference type="EMBL" id="SDZ95273.1"/>
    </source>
</evidence>
<organism evidence="2 3">
    <name type="scientific">Microbulbifer marinus</name>
    <dbReference type="NCBI Taxonomy" id="658218"/>
    <lineage>
        <taxon>Bacteria</taxon>
        <taxon>Pseudomonadati</taxon>
        <taxon>Pseudomonadota</taxon>
        <taxon>Gammaproteobacteria</taxon>
        <taxon>Cellvibrionales</taxon>
        <taxon>Microbulbiferaceae</taxon>
        <taxon>Microbulbifer</taxon>
    </lineage>
</organism>
<dbReference type="STRING" id="658218.SAMN05216562_1383"/>
<gene>
    <name evidence="2" type="ORF">SAMN05216562_1383</name>
</gene>
<proteinExistence type="predicted"/>
<evidence type="ECO:0000256" key="1">
    <source>
        <dbReference type="SAM" id="SignalP"/>
    </source>
</evidence>
<reference evidence="3" key="1">
    <citation type="submission" date="2016-10" db="EMBL/GenBank/DDBJ databases">
        <authorList>
            <person name="Varghese N."/>
            <person name="Submissions S."/>
        </authorList>
    </citation>
    <scope>NUCLEOTIDE SEQUENCE [LARGE SCALE GENOMIC DNA]</scope>
    <source>
        <strain evidence="3">CGMCC 1.10657</strain>
    </source>
</reference>
<evidence type="ECO:0000313" key="3">
    <source>
        <dbReference type="Proteomes" id="UP000198658"/>
    </source>
</evidence>
<feature type="chain" id="PRO_5011484968" description="APCDD1 domain-containing protein" evidence="1">
    <location>
        <begin position="17"/>
        <end position="155"/>
    </location>
</feature>
<accession>A0A1H3X7N8</accession>
<dbReference type="AlphaFoldDB" id="A0A1H3X7N8"/>
<evidence type="ECO:0008006" key="4">
    <source>
        <dbReference type="Google" id="ProtNLM"/>
    </source>
</evidence>
<dbReference type="EMBL" id="FNQO01000001">
    <property type="protein sequence ID" value="SDZ95273.1"/>
    <property type="molecule type" value="Genomic_DNA"/>
</dbReference>
<protein>
    <recommendedName>
        <fullName evidence="4">APCDD1 domain-containing protein</fullName>
    </recommendedName>
</protein>
<sequence>MAVFVVALVATTQAHAAQLDKQLTGKWQSLCKKASGNYLRITSSFSADGYYSAKSVFYTDAACKETNGVEIISNGKYRLGRSLTAAGGESAREIDIDVHELVSGGLQLPGSGQKIAQVIAIIDDKLIFGDAPGLQAVTGGERPQKLNHKFYSRKQ</sequence>
<feature type="signal peptide" evidence="1">
    <location>
        <begin position="1"/>
        <end position="16"/>
    </location>
</feature>
<keyword evidence="3" id="KW-1185">Reference proteome</keyword>
<name>A0A1H3X7N8_9GAMM</name>
<dbReference type="Proteomes" id="UP000198658">
    <property type="component" value="Unassembled WGS sequence"/>
</dbReference>